<organism evidence="2 3">
    <name type="scientific">Thermoflexibacter ruber</name>
    <dbReference type="NCBI Taxonomy" id="1003"/>
    <lineage>
        <taxon>Bacteria</taxon>
        <taxon>Pseudomonadati</taxon>
        <taxon>Bacteroidota</taxon>
        <taxon>Cytophagia</taxon>
        <taxon>Cytophagales</taxon>
        <taxon>Thermoflexibacteraceae</taxon>
        <taxon>Thermoflexibacter</taxon>
    </lineage>
</organism>
<keyword evidence="1" id="KW-0472">Membrane</keyword>
<dbReference type="AlphaFoldDB" id="A0A1I2KCB7"/>
<reference evidence="2 3" key="1">
    <citation type="submission" date="2016-10" db="EMBL/GenBank/DDBJ databases">
        <authorList>
            <person name="de Groot N.N."/>
        </authorList>
    </citation>
    <scope>NUCLEOTIDE SEQUENCE [LARGE SCALE GENOMIC DNA]</scope>
    <source>
        <strain>GEY</strain>
        <strain evidence="3">DSM 9560</strain>
    </source>
</reference>
<dbReference type="InterPro" id="IPR004891">
    <property type="entry name" value="Mercury-R_MerC"/>
</dbReference>
<keyword evidence="3" id="KW-1185">Reference proteome</keyword>
<evidence type="ECO:0000313" key="3">
    <source>
        <dbReference type="Proteomes" id="UP000199513"/>
    </source>
</evidence>
<dbReference type="NCBIfam" id="NF041374">
    <property type="entry name" value="GDCCVxC"/>
    <property type="match status" value="1"/>
</dbReference>
<dbReference type="InterPro" id="IPR047677">
    <property type="entry name" value="GDCCVxC"/>
</dbReference>
<dbReference type="Proteomes" id="UP000199513">
    <property type="component" value="Unassembled WGS sequence"/>
</dbReference>
<sequence>MTAKAYIDKFATAGLFVTAIFSPCCFPLYGFLLSALGLGSVELFGGYTWYIFQGLVALALFGQFWSYSKHKNIFPLLIALISSVLIFGSYYFYFSHPLIYTGMFGLLIATAVNHFAKRKAKSCPNCIPTSAEKTLIFQSTITCLNCGHSKKETMPHDACQFFYECENCKTVLKPKQGDCCVYCSYGNVKCPSIQVGTNCC</sequence>
<evidence type="ECO:0000256" key="1">
    <source>
        <dbReference type="SAM" id="Phobius"/>
    </source>
</evidence>
<dbReference type="GO" id="GO:0016020">
    <property type="term" value="C:membrane"/>
    <property type="evidence" value="ECO:0007669"/>
    <property type="project" value="InterPro"/>
</dbReference>
<keyword evidence="1" id="KW-1133">Transmembrane helix</keyword>
<evidence type="ECO:0000313" key="2">
    <source>
        <dbReference type="EMBL" id="SFF62867.1"/>
    </source>
</evidence>
<feature type="transmembrane region" description="Helical" evidence="1">
    <location>
        <begin position="12"/>
        <end position="35"/>
    </location>
</feature>
<feature type="transmembrane region" description="Helical" evidence="1">
    <location>
        <begin position="73"/>
        <end position="92"/>
    </location>
</feature>
<protein>
    <recommendedName>
        <fullName evidence="4">MerC mercury resistance protein</fullName>
    </recommendedName>
</protein>
<dbReference type="STRING" id="1003.SAMN04488541_10921"/>
<dbReference type="EMBL" id="FONY01000092">
    <property type="protein sequence ID" value="SFF62867.1"/>
    <property type="molecule type" value="Genomic_DNA"/>
</dbReference>
<name>A0A1I2KCB7_9BACT</name>
<feature type="transmembrane region" description="Helical" evidence="1">
    <location>
        <begin position="47"/>
        <end position="66"/>
    </location>
</feature>
<feature type="transmembrane region" description="Helical" evidence="1">
    <location>
        <begin position="98"/>
        <end position="116"/>
    </location>
</feature>
<accession>A0A1I2KCB7</accession>
<gene>
    <name evidence="2" type="ORF">SAMN04488541_10921</name>
</gene>
<proteinExistence type="predicted"/>
<dbReference type="Pfam" id="PF03203">
    <property type="entry name" value="MerC"/>
    <property type="match status" value="1"/>
</dbReference>
<evidence type="ECO:0008006" key="4">
    <source>
        <dbReference type="Google" id="ProtNLM"/>
    </source>
</evidence>
<keyword evidence="1" id="KW-0812">Transmembrane</keyword>
<dbReference type="GO" id="GO:0015097">
    <property type="term" value="F:mercury ion transmembrane transporter activity"/>
    <property type="evidence" value="ECO:0007669"/>
    <property type="project" value="InterPro"/>
</dbReference>